<reference evidence="3" key="1">
    <citation type="journal article" date="2019" name="Int. J. Syst. Evol. Microbiol.">
        <title>The Global Catalogue of Microorganisms (GCM) 10K type strain sequencing project: providing services to taxonomists for standard genome sequencing and annotation.</title>
        <authorList>
            <consortium name="The Broad Institute Genomics Platform"/>
            <consortium name="The Broad Institute Genome Sequencing Center for Infectious Disease"/>
            <person name="Wu L."/>
            <person name="Ma J."/>
        </authorList>
    </citation>
    <scope>NUCLEOTIDE SEQUENCE [LARGE SCALE GENOMIC DNA]</scope>
    <source>
        <strain evidence="3">CGMCC 1.12121</strain>
    </source>
</reference>
<proteinExistence type="predicted"/>
<dbReference type="RefSeq" id="WP_246969999.1">
    <property type="nucleotide sequence ID" value="NZ_JAKGAN010000003.1"/>
</dbReference>
<keyword evidence="1" id="KW-1133">Transmembrane helix</keyword>
<name>A0ABV9D3J9_9GAMM</name>
<sequence length="49" mass="5587">MKVILAGDTGKSWLQRNWRPLLLTVIIIASDYLLTPYLSAMLRWGAVIQ</sequence>
<evidence type="ECO:0000256" key="1">
    <source>
        <dbReference type="SAM" id="Phobius"/>
    </source>
</evidence>
<keyword evidence="1" id="KW-0812">Transmembrane</keyword>
<dbReference type="Proteomes" id="UP001596030">
    <property type="component" value="Unassembled WGS sequence"/>
</dbReference>
<dbReference type="EMBL" id="JBHSEU010000019">
    <property type="protein sequence ID" value="MFC4539359.1"/>
    <property type="molecule type" value="Genomic_DNA"/>
</dbReference>
<accession>A0ABV9D3J9</accession>
<keyword evidence="1" id="KW-0472">Membrane</keyword>
<evidence type="ECO:0000313" key="2">
    <source>
        <dbReference type="EMBL" id="MFC4539359.1"/>
    </source>
</evidence>
<evidence type="ECO:0000313" key="3">
    <source>
        <dbReference type="Proteomes" id="UP001596030"/>
    </source>
</evidence>
<keyword evidence="3" id="KW-1185">Reference proteome</keyword>
<gene>
    <name evidence="2" type="ORF">ACFO0U_11275</name>
</gene>
<organism evidence="2 3">
    <name type="scientific">Chromohalobacter sarecensis</name>
    <dbReference type="NCBI Taxonomy" id="245294"/>
    <lineage>
        <taxon>Bacteria</taxon>
        <taxon>Pseudomonadati</taxon>
        <taxon>Pseudomonadota</taxon>
        <taxon>Gammaproteobacteria</taxon>
        <taxon>Oceanospirillales</taxon>
        <taxon>Halomonadaceae</taxon>
        <taxon>Chromohalobacter</taxon>
    </lineage>
</organism>
<protein>
    <submittedName>
        <fullName evidence="2">Uncharacterized protein</fullName>
    </submittedName>
</protein>
<comment type="caution">
    <text evidence="2">The sequence shown here is derived from an EMBL/GenBank/DDBJ whole genome shotgun (WGS) entry which is preliminary data.</text>
</comment>
<feature type="transmembrane region" description="Helical" evidence="1">
    <location>
        <begin position="21"/>
        <end position="42"/>
    </location>
</feature>